<evidence type="ECO:0000256" key="2">
    <source>
        <dbReference type="ARBA" id="ARBA00022692"/>
    </source>
</evidence>
<evidence type="ECO:0000256" key="3">
    <source>
        <dbReference type="ARBA" id="ARBA00022989"/>
    </source>
</evidence>
<evidence type="ECO:0000313" key="8">
    <source>
        <dbReference type="Proteomes" id="UP000247612"/>
    </source>
</evidence>
<reference evidence="7 8" key="1">
    <citation type="submission" date="2018-05" db="EMBL/GenBank/DDBJ databases">
        <title>Genomic Encyclopedia of Type Strains, Phase IV (KMG-IV): sequencing the most valuable type-strain genomes for metagenomic binning, comparative biology and taxonomic classification.</title>
        <authorList>
            <person name="Goeker M."/>
        </authorList>
    </citation>
    <scope>NUCLEOTIDE SEQUENCE [LARGE SCALE GENOMIC DNA]</scope>
    <source>
        <strain evidence="7 8">JC118</strain>
    </source>
</reference>
<feature type="transmembrane region" description="Helical" evidence="5">
    <location>
        <begin position="36"/>
        <end position="59"/>
    </location>
</feature>
<dbReference type="EMBL" id="QJKH01000007">
    <property type="protein sequence ID" value="PXX78545.1"/>
    <property type="molecule type" value="Genomic_DNA"/>
</dbReference>
<gene>
    <name evidence="7" type="ORF">DES51_10786</name>
    <name evidence="6" type="ORF">MQE39_14330</name>
</gene>
<keyword evidence="8" id="KW-1185">Reference proteome</keyword>
<comment type="caution">
    <text evidence="7">The sequence shown here is derived from an EMBL/GenBank/DDBJ whole genome shotgun (WGS) entry which is preliminary data.</text>
</comment>
<name>A0A2V2F4L1_9FIRM</name>
<proteinExistence type="predicted"/>
<evidence type="ECO:0000256" key="1">
    <source>
        <dbReference type="ARBA" id="ARBA00022475"/>
    </source>
</evidence>
<evidence type="ECO:0000256" key="4">
    <source>
        <dbReference type="ARBA" id="ARBA00023136"/>
    </source>
</evidence>
<keyword evidence="2 5" id="KW-0812">Transmembrane</keyword>
<dbReference type="OrthoDB" id="1650809at2"/>
<dbReference type="PANTHER" id="PTHR35529">
    <property type="entry name" value="MANGANESE EFFLUX PUMP MNTP-RELATED"/>
    <property type="match status" value="1"/>
</dbReference>
<organism evidence="7 8">
    <name type="scientific">Dielma fastidiosa</name>
    <dbReference type="NCBI Taxonomy" id="1034346"/>
    <lineage>
        <taxon>Bacteria</taxon>
        <taxon>Bacillati</taxon>
        <taxon>Bacillota</taxon>
        <taxon>Erysipelotrichia</taxon>
        <taxon>Erysipelotrichales</taxon>
        <taxon>Erysipelotrichaceae</taxon>
        <taxon>Dielma</taxon>
    </lineage>
</organism>
<keyword evidence="4 5" id="KW-0472">Membrane</keyword>
<reference evidence="6" key="2">
    <citation type="submission" date="2022-03" db="EMBL/GenBank/DDBJ databases">
        <title>First case of bacteraemia caused by Dielma fastidiosa in a patient hospitalised with diverticulitis.</title>
        <authorList>
            <person name="Forman-Ankjaer B."/>
            <person name="Hvid-Jensen F."/>
            <person name="Kobel C.M."/>
            <person name="Greve T."/>
        </authorList>
    </citation>
    <scope>NUCLEOTIDE SEQUENCE</scope>
    <source>
        <strain evidence="6">AUH_DF_2021</strain>
    </source>
</reference>
<feature type="transmembrane region" description="Helical" evidence="5">
    <location>
        <begin position="130"/>
        <end position="150"/>
    </location>
</feature>
<dbReference type="Proteomes" id="UP000247612">
    <property type="component" value="Unassembled WGS sequence"/>
</dbReference>
<dbReference type="STRING" id="1034346.GCA_000313565_02967"/>
<feature type="transmembrane region" description="Helical" evidence="5">
    <location>
        <begin position="65"/>
        <end position="85"/>
    </location>
</feature>
<dbReference type="InterPro" id="IPR003810">
    <property type="entry name" value="Mntp/YtaF"/>
</dbReference>
<dbReference type="PANTHER" id="PTHR35529:SF2">
    <property type="entry name" value="SPORULATION PROTEIN YTAF-RELATED"/>
    <property type="match status" value="1"/>
</dbReference>
<dbReference type="EMBL" id="JALDAW010000022">
    <property type="protein sequence ID" value="MDY5169293.1"/>
    <property type="molecule type" value="Genomic_DNA"/>
</dbReference>
<accession>A0A2V2F4L1</accession>
<dbReference type="RefSeq" id="WP_022939243.1">
    <property type="nucleotide sequence ID" value="NZ_BAABZA010000001.1"/>
</dbReference>
<keyword evidence="3 5" id="KW-1133">Transmembrane helix</keyword>
<evidence type="ECO:0000313" key="7">
    <source>
        <dbReference type="EMBL" id="PXX78545.1"/>
    </source>
</evidence>
<evidence type="ECO:0000313" key="6">
    <source>
        <dbReference type="EMBL" id="MDY5169293.1"/>
    </source>
</evidence>
<dbReference type="Pfam" id="PF02659">
    <property type="entry name" value="Mntp"/>
    <property type="match status" value="1"/>
</dbReference>
<dbReference type="AlphaFoldDB" id="A0A2V2F4L1"/>
<feature type="transmembrane region" description="Helical" evidence="5">
    <location>
        <begin position="156"/>
        <end position="176"/>
    </location>
</feature>
<dbReference type="Proteomes" id="UP001276902">
    <property type="component" value="Unassembled WGS sequence"/>
</dbReference>
<keyword evidence="1" id="KW-1003">Cell membrane</keyword>
<protein>
    <submittedName>
        <fullName evidence="6">Manganese efflux pump</fullName>
    </submittedName>
    <submittedName>
        <fullName evidence="7">Putative sporulation protein YtaF</fullName>
    </submittedName>
</protein>
<dbReference type="GeneID" id="94440712"/>
<evidence type="ECO:0000256" key="5">
    <source>
        <dbReference type="SAM" id="Phobius"/>
    </source>
</evidence>
<sequence>MIEWLFLVMALSFDAFLVSITYGLDNMKVNRSASVIIAFIGTLFLFLSLSFAALIQSLLNEQLALALSAGLLMLLGCCSLFKSLWKSWLGRLKRQPMCVKFKNIVLLLEIAEDEKKADVDNSNTLSVKEAIMLATALSMDSLASGFAYGLSITPSISLYLVNFIVCVLFVQLGLLIGKVMKGRLRWDLSWLSGAFLILLAFSRLL</sequence>
<feature type="transmembrane region" description="Helical" evidence="5">
    <location>
        <begin position="6"/>
        <end position="24"/>
    </location>
</feature>